<sequence length="138" mass="16791">MLMHPFLDRPYEPQLDHFLGGFEIYDCEESLGEELLRYKLECAEDRKELIYRYVIHRFRNLSYRHKFVFFCVLAIAIDDPEYDFSDIFEHDVVSHSSLPPGWDGRKDCRVFFEDIYRYLAEEWNDDLYKASQEDPLTW</sequence>
<organism evidence="1 2">
    <name type="scientific">Pseudomonas corrugata</name>
    <dbReference type="NCBI Taxonomy" id="47879"/>
    <lineage>
        <taxon>Bacteria</taxon>
        <taxon>Pseudomonadati</taxon>
        <taxon>Pseudomonadota</taxon>
        <taxon>Gammaproteobacteria</taxon>
        <taxon>Pseudomonadales</taxon>
        <taxon>Pseudomonadaceae</taxon>
        <taxon>Pseudomonas</taxon>
    </lineage>
</organism>
<dbReference type="EMBL" id="CP072011">
    <property type="protein sequence ID" value="QTH12923.1"/>
    <property type="molecule type" value="Genomic_DNA"/>
</dbReference>
<proteinExistence type="predicted"/>
<dbReference type="AlphaFoldDB" id="A0A8B6ULZ6"/>
<accession>A0A8B6ULZ6</accession>
<reference evidence="1" key="1">
    <citation type="book" date="2019" name="MICROBIAL BIOTECHNOLOGY" publisher="Unknown Publisher">
        <title>Optimization of recombineering for directed mutagenesis of bacteria Pseudomonas corrugata 3'.</title>
        <authorList>
            <person name="Buinitskaja S.V."/>
            <person name="Pilipenok N."/>
            <person name="Valentovich L.N."/>
        </authorList>
    </citation>
    <scope>NUCLEOTIDE SEQUENCE</scope>
    <source>
        <strain evidence="1">3prime</strain>
    </source>
</reference>
<dbReference type="RefSeq" id="WP_208554874.1">
    <property type="nucleotide sequence ID" value="NZ_CP072011.1"/>
</dbReference>
<evidence type="ECO:0000313" key="2">
    <source>
        <dbReference type="Proteomes" id="UP000663914"/>
    </source>
</evidence>
<gene>
    <name evidence="1" type="ORF">C4C32_20455</name>
</gene>
<reference evidence="1" key="2">
    <citation type="submission" date="2021-03" db="EMBL/GenBank/DDBJ databases">
        <authorList>
            <person name="Valentovich L.N."/>
            <person name="Akhremchuk A.E."/>
            <person name="Miamin V.E."/>
        </authorList>
    </citation>
    <scope>NUCLEOTIDE SEQUENCE</scope>
    <source>
        <strain evidence="1">3prime</strain>
    </source>
</reference>
<evidence type="ECO:0000313" key="1">
    <source>
        <dbReference type="EMBL" id="QTH12923.1"/>
    </source>
</evidence>
<dbReference type="Proteomes" id="UP000663914">
    <property type="component" value="Chromosome"/>
</dbReference>
<name>A0A8B6ULZ6_9PSED</name>
<protein>
    <submittedName>
        <fullName evidence="1">Uncharacterized protein</fullName>
    </submittedName>
</protein>